<dbReference type="Pfam" id="PF21346">
    <property type="entry name" value="PcRGLX_3rd"/>
    <property type="match status" value="1"/>
</dbReference>
<dbReference type="Proteomes" id="UP000032900">
    <property type="component" value="Unassembled WGS sequence"/>
</dbReference>
<keyword evidence="4" id="KW-1185">Reference proteome</keyword>
<feature type="domain" description="PcRGLX/YetA-like central beta-sandwich" evidence="1">
    <location>
        <begin position="1"/>
        <end position="63"/>
    </location>
</feature>
<dbReference type="InterPro" id="IPR048330">
    <property type="entry name" value="PcRGLX/YetA_2nd"/>
</dbReference>
<organism evidence="3 4">
    <name type="scientific">Geofilum rubicundum JCM 15548</name>
    <dbReference type="NCBI Taxonomy" id="1236989"/>
    <lineage>
        <taxon>Bacteria</taxon>
        <taxon>Pseudomonadati</taxon>
        <taxon>Bacteroidota</taxon>
        <taxon>Bacteroidia</taxon>
        <taxon>Marinilabiliales</taxon>
        <taxon>Marinilabiliaceae</taxon>
        <taxon>Geofilum</taxon>
    </lineage>
</organism>
<proteinExistence type="predicted"/>
<sequence length="482" mass="54965">MDLRFYHDGMGMDTYEAQWEGLEITYEDYEPGFGRPIGVARTSEINLWAVSATPAREDLVSYAASVAQPPVLMADMNHIQESGVFGGLWTVQQETEPHPVKAQINERLNWLFDYYQQQVKQHNWYGFWDYGDVMHTYDPDRHVWRYDVGGYAWDNSELATDIWLWYYFLHSGRADAFRMAEAMTRHTGEVDVHHIGPFAPLGSRHNVLHWGCSAKQLRISTVANRRFYYYLTADERIGDLMDEQLEAHKSLHDVPPMRKRANVDVSDSTMVGLSFGTDWGSIASAWLTDWERTGNEKSYQRLVNSMETIAAQPKGFFTGSGRMNVESGAFDISDRKGISVSHLNAVFGLVEICSELVDLIDMPAFESAWIRYCEFYNASPNKQKKELGSVSNNRSLPQGHSRLTAYAAMKKNSDKLAERAWNEFTRNNPEKTLAIPEVKVVEGPYSLNPVSEAEGISTNYSAQWGLAALQILRFIENFPEEL</sequence>
<evidence type="ECO:0000259" key="1">
    <source>
        <dbReference type="Pfam" id="PF21345"/>
    </source>
</evidence>
<dbReference type="InterPro" id="IPR045793">
    <property type="entry name" value="PcRGLX/YetA-like"/>
</dbReference>
<dbReference type="AlphaFoldDB" id="A0A0E9LXJ2"/>
<dbReference type="InterPro" id="IPR048331">
    <property type="entry name" value="PcRGLX/YetA_3rd"/>
</dbReference>
<evidence type="ECO:0000259" key="2">
    <source>
        <dbReference type="Pfam" id="PF21346"/>
    </source>
</evidence>
<dbReference type="EMBL" id="BAZW01000021">
    <property type="protein sequence ID" value="GAO30302.1"/>
    <property type="molecule type" value="Genomic_DNA"/>
</dbReference>
<evidence type="ECO:0008006" key="5">
    <source>
        <dbReference type="Google" id="ProtNLM"/>
    </source>
</evidence>
<evidence type="ECO:0000313" key="3">
    <source>
        <dbReference type="EMBL" id="GAO30302.1"/>
    </source>
</evidence>
<protein>
    <recommendedName>
        <fullName evidence="5">Tat pathway signal sequence domain protein</fullName>
    </recommendedName>
</protein>
<dbReference type="PANTHER" id="PTHR40081">
    <property type="entry name" value="CONCANAVALIN A-LIKE LECTIN/GLUCANASE"/>
    <property type="match status" value="1"/>
</dbReference>
<comment type="caution">
    <text evidence="3">The sequence shown here is derived from an EMBL/GenBank/DDBJ whole genome shotgun (WGS) entry which is preliminary data.</text>
</comment>
<name>A0A0E9LXJ2_9BACT</name>
<dbReference type="Pfam" id="PF21345">
    <property type="entry name" value="PcRGLX_2nd"/>
    <property type="match status" value="1"/>
</dbReference>
<reference evidence="3 4" key="1">
    <citation type="journal article" date="2015" name="Microbes Environ.">
        <title>Distribution and evolution of nitrogen fixation genes in the phylum bacteroidetes.</title>
        <authorList>
            <person name="Inoue J."/>
            <person name="Oshima K."/>
            <person name="Suda W."/>
            <person name="Sakamoto M."/>
            <person name="Iino T."/>
            <person name="Noda S."/>
            <person name="Hongoh Y."/>
            <person name="Hattori M."/>
            <person name="Ohkuma M."/>
        </authorList>
    </citation>
    <scope>NUCLEOTIDE SEQUENCE [LARGE SCALE GENOMIC DNA]</scope>
    <source>
        <strain evidence="3">JCM 15548</strain>
    </source>
</reference>
<dbReference type="PANTHER" id="PTHR40081:SF1">
    <property type="entry name" value="TAT PATHWAY SIGNAL SEQUENCE DOMAIN PROTEIN"/>
    <property type="match status" value="1"/>
</dbReference>
<dbReference type="STRING" id="1236989.JCM15548_12564"/>
<feature type="domain" description="PcRGLX/YetA-like C-terminal alpha/alpha toroid" evidence="2">
    <location>
        <begin position="69"/>
        <end position="477"/>
    </location>
</feature>
<accession>A0A0E9LXJ2</accession>
<evidence type="ECO:0000313" key="4">
    <source>
        <dbReference type="Proteomes" id="UP000032900"/>
    </source>
</evidence>
<gene>
    <name evidence="3" type="ORF">JCM15548_12564</name>
</gene>